<gene>
    <name evidence="1" type="ORF">O3M35_010104</name>
</gene>
<accession>A0AAW1D0J2</accession>
<dbReference type="EMBL" id="JAPXFL010000007">
    <property type="protein sequence ID" value="KAK9503573.1"/>
    <property type="molecule type" value="Genomic_DNA"/>
</dbReference>
<organism evidence="1 2">
    <name type="scientific">Rhynocoris fuscipes</name>
    <dbReference type="NCBI Taxonomy" id="488301"/>
    <lineage>
        <taxon>Eukaryota</taxon>
        <taxon>Metazoa</taxon>
        <taxon>Ecdysozoa</taxon>
        <taxon>Arthropoda</taxon>
        <taxon>Hexapoda</taxon>
        <taxon>Insecta</taxon>
        <taxon>Pterygota</taxon>
        <taxon>Neoptera</taxon>
        <taxon>Paraneoptera</taxon>
        <taxon>Hemiptera</taxon>
        <taxon>Heteroptera</taxon>
        <taxon>Panheteroptera</taxon>
        <taxon>Cimicomorpha</taxon>
        <taxon>Reduviidae</taxon>
        <taxon>Harpactorinae</taxon>
        <taxon>Harpactorini</taxon>
        <taxon>Rhynocoris</taxon>
    </lineage>
</organism>
<comment type="caution">
    <text evidence="1">The sequence shown here is derived from an EMBL/GenBank/DDBJ whole genome shotgun (WGS) entry which is preliminary data.</text>
</comment>
<dbReference type="AlphaFoldDB" id="A0AAW1D0J2"/>
<protein>
    <submittedName>
        <fullName evidence="1">Uncharacterized protein</fullName>
    </submittedName>
</protein>
<dbReference type="Proteomes" id="UP001461498">
    <property type="component" value="Unassembled WGS sequence"/>
</dbReference>
<proteinExistence type="predicted"/>
<evidence type="ECO:0000313" key="1">
    <source>
        <dbReference type="EMBL" id="KAK9503573.1"/>
    </source>
</evidence>
<name>A0AAW1D0J2_9HEMI</name>
<keyword evidence="2" id="KW-1185">Reference proteome</keyword>
<reference evidence="1 2" key="1">
    <citation type="submission" date="2022-12" db="EMBL/GenBank/DDBJ databases">
        <title>Chromosome-level genome assembly of true bugs.</title>
        <authorList>
            <person name="Ma L."/>
            <person name="Li H."/>
        </authorList>
    </citation>
    <scope>NUCLEOTIDE SEQUENCE [LARGE SCALE GENOMIC DNA]</scope>
    <source>
        <strain evidence="1">Lab_2022b</strain>
    </source>
</reference>
<evidence type="ECO:0000313" key="2">
    <source>
        <dbReference type="Proteomes" id="UP001461498"/>
    </source>
</evidence>
<sequence length="170" mass="19234">MKSALKGTRFESVEAVKEKASWVLKELTEKDFQHCFEQWKILIERCRVRGEVTTVDTICTSLPKPLNKVGVCLEACNESIIGLPQEAAICLCTELSLIFPLISIDLNRLNYEKGKGIFFDWNIESESKALIYIKINGGKPIVSFNSLIPYELVKPVLSAIQSERQKLIEL</sequence>